<keyword evidence="8" id="KW-1185">Reference proteome</keyword>
<dbReference type="GO" id="GO:0005524">
    <property type="term" value="F:ATP binding"/>
    <property type="evidence" value="ECO:0007669"/>
    <property type="project" value="UniProtKB-KW"/>
</dbReference>
<dbReference type="Pfam" id="PF03738">
    <property type="entry name" value="GSP_synth"/>
    <property type="match status" value="1"/>
</dbReference>
<dbReference type="GO" id="GO:0016874">
    <property type="term" value="F:ligase activity"/>
    <property type="evidence" value="ECO:0007669"/>
    <property type="project" value="UniProtKB-KW"/>
</dbReference>
<evidence type="ECO:0000259" key="6">
    <source>
        <dbReference type="Pfam" id="PF03738"/>
    </source>
</evidence>
<keyword evidence="3" id="KW-0547">Nucleotide-binding</keyword>
<sequence length="426" mass="49437">MEAFKKKRQQFYQQIDEFWHDLYDTEYALFDVHYISQKTLENIRLATERIGSIYKKTAKILRQVPDETLLQLGFPKETLEFIRYCPIQIDSVIARMDLIVNHEEIKLLEYNSDTPTFIKESFNVNGKVCEAFGVEDPNRGYEAKLVQAIQRAINLSLHSLNIKSRPNIVFSSHGDHEEDRYTTLYLQRLFGRESQYLSLNELRLMDTPVMQEGEMLIEPGLYDREGRKIDLLYRQTYPIEHLIDDRDPISNENVGRILLKFVQDNQLAILNPPSAFLCQSKAVMAVIWGLYEAKHPFLNSEELEWIKSYFLPTYLDDDFFISQGIPYVRKPVFGREGDTVEIFNGSGEKIDTPKNQTYQDVLQVYQQFIELPTTQIHTEQGKKSAHYMFGSFYINGEASAIGIRAGAQITDNESYFLPVGLVKGDE</sequence>
<dbReference type="OrthoDB" id="9765517at2"/>
<comment type="caution">
    <text evidence="7">The sequence shown here is derived from an EMBL/GenBank/DDBJ whole genome shotgun (WGS) entry which is preliminary data.</text>
</comment>
<accession>A0A494YRK3</accession>
<evidence type="ECO:0000256" key="4">
    <source>
        <dbReference type="ARBA" id="ARBA00022840"/>
    </source>
</evidence>
<dbReference type="Gene3D" id="3.30.1490.330">
    <property type="match status" value="1"/>
</dbReference>
<protein>
    <submittedName>
        <fullName evidence="7">Glutathionylspermidine synthase family protein</fullName>
    </submittedName>
</protein>
<reference evidence="7 8" key="1">
    <citation type="journal article" date="2016" name="Antonie Van Leeuwenhoek">
        <title>Lysinibacillus endophyticus sp. nov., an indole-3-acetic acid producing endophytic bacterium isolated from corn root (Zea mays cv. Xinken-5).</title>
        <authorList>
            <person name="Yu J."/>
            <person name="Guan X."/>
            <person name="Liu C."/>
            <person name="Xiang W."/>
            <person name="Yu Z."/>
            <person name="Liu X."/>
            <person name="Wang G."/>
        </authorList>
    </citation>
    <scope>NUCLEOTIDE SEQUENCE [LARGE SCALE GENOMIC DNA]</scope>
    <source>
        <strain evidence="7 8">DSM 100506</strain>
    </source>
</reference>
<evidence type="ECO:0000256" key="5">
    <source>
        <dbReference type="ARBA" id="ARBA00022842"/>
    </source>
</evidence>
<dbReference type="SUPFAM" id="SSF52440">
    <property type="entry name" value="PreATP-grasp domain"/>
    <property type="match status" value="1"/>
</dbReference>
<keyword evidence="5" id="KW-0460">Magnesium</keyword>
<keyword evidence="2" id="KW-0479">Metal-binding</keyword>
<evidence type="ECO:0000256" key="3">
    <source>
        <dbReference type="ARBA" id="ARBA00022741"/>
    </source>
</evidence>
<name>A0A494YRK3_9BACL</name>
<keyword evidence="4" id="KW-0067">ATP-binding</keyword>
<dbReference type="GO" id="GO:0046872">
    <property type="term" value="F:metal ion binding"/>
    <property type="evidence" value="ECO:0007669"/>
    <property type="project" value="UniProtKB-KW"/>
</dbReference>
<gene>
    <name evidence="7" type="ORF">D8M03_17355</name>
</gene>
<dbReference type="RefSeq" id="WP_121216029.1">
    <property type="nucleotide sequence ID" value="NZ_RBZN01000096.1"/>
</dbReference>
<evidence type="ECO:0000256" key="1">
    <source>
        <dbReference type="ARBA" id="ARBA00022598"/>
    </source>
</evidence>
<feature type="domain" description="Glutathionylspermidine synthase pre-ATP-grasp-like" evidence="6">
    <location>
        <begin position="19"/>
        <end position="419"/>
    </location>
</feature>
<dbReference type="AlphaFoldDB" id="A0A494YRK3"/>
<evidence type="ECO:0000313" key="8">
    <source>
        <dbReference type="Proteomes" id="UP000272238"/>
    </source>
</evidence>
<evidence type="ECO:0000256" key="2">
    <source>
        <dbReference type="ARBA" id="ARBA00022723"/>
    </source>
</evidence>
<proteinExistence type="predicted"/>
<dbReference type="InterPro" id="IPR005494">
    <property type="entry name" value="GSPS_pre-ATP-grasp-like_dom"/>
</dbReference>
<dbReference type="EMBL" id="RBZN01000096">
    <property type="protein sequence ID" value="RKQ11981.1"/>
    <property type="molecule type" value="Genomic_DNA"/>
</dbReference>
<dbReference type="Proteomes" id="UP000272238">
    <property type="component" value="Unassembled WGS sequence"/>
</dbReference>
<keyword evidence="1" id="KW-0436">Ligase</keyword>
<evidence type="ECO:0000313" key="7">
    <source>
        <dbReference type="EMBL" id="RKQ11981.1"/>
    </source>
</evidence>
<dbReference type="SUPFAM" id="SSF56059">
    <property type="entry name" value="Glutathione synthetase ATP-binding domain-like"/>
    <property type="match status" value="1"/>
</dbReference>
<dbReference type="InterPro" id="IPR016185">
    <property type="entry name" value="PreATP-grasp_dom_sf"/>
</dbReference>
<organism evidence="7 8">
    <name type="scientific">Ureibacillus endophyticus</name>
    <dbReference type="NCBI Taxonomy" id="1978490"/>
    <lineage>
        <taxon>Bacteria</taxon>
        <taxon>Bacillati</taxon>
        <taxon>Bacillota</taxon>
        <taxon>Bacilli</taxon>
        <taxon>Bacillales</taxon>
        <taxon>Caryophanaceae</taxon>
        <taxon>Ureibacillus</taxon>
    </lineage>
</organism>